<organism evidence="16 17">
    <name type="scientific">Rhipicephalus sanguineus</name>
    <name type="common">Brown dog tick</name>
    <name type="synonym">Ixodes sanguineus</name>
    <dbReference type="NCBI Taxonomy" id="34632"/>
    <lineage>
        <taxon>Eukaryota</taxon>
        <taxon>Metazoa</taxon>
        <taxon>Ecdysozoa</taxon>
        <taxon>Arthropoda</taxon>
        <taxon>Chelicerata</taxon>
        <taxon>Arachnida</taxon>
        <taxon>Acari</taxon>
        <taxon>Parasitiformes</taxon>
        <taxon>Ixodida</taxon>
        <taxon>Ixodoidea</taxon>
        <taxon>Ixodidae</taxon>
        <taxon>Rhipicephalinae</taxon>
        <taxon>Rhipicephalus</taxon>
        <taxon>Rhipicephalus</taxon>
    </lineage>
</organism>
<keyword evidence="8" id="KW-0492">Microsome</keyword>
<dbReference type="InterPro" id="IPR001128">
    <property type="entry name" value="Cyt_P450"/>
</dbReference>
<dbReference type="GO" id="GO:0020037">
    <property type="term" value="F:heme binding"/>
    <property type="evidence" value="ECO:0007669"/>
    <property type="project" value="InterPro"/>
</dbReference>
<evidence type="ECO:0000256" key="12">
    <source>
        <dbReference type="ARBA" id="ARBA00023136"/>
    </source>
</evidence>
<dbReference type="GO" id="GO:0005506">
    <property type="term" value="F:iron ion binding"/>
    <property type="evidence" value="ECO:0007669"/>
    <property type="project" value="InterPro"/>
</dbReference>
<dbReference type="EMBL" id="JABSTV010001253">
    <property type="protein sequence ID" value="KAH7943464.1"/>
    <property type="molecule type" value="Genomic_DNA"/>
</dbReference>
<evidence type="ECO:0000256" key="14">
    <source>
        <dbReference type="RuleBase" id="RU000461"/>
    </source>
</evidence>
<evidence type="ECO:0000256" key="1">
    <source>
        <dbReference type="ARBA" id="ARBA00001971"/>
    </source>
</evidence>
<dbReference type="GO" id="GO:0016705">
    <property type="term" value="F:oxidoreductase activity, acting on paired donors, with incorporation or reduction of molecular oxygen"/>
    <property type="evidence" value="ECO:0007669"/>
    <property type="project" value="InterPro"/>
</dbReference>
<evidence type="ECO:0000256" key="6">
    <source>
        <dbReference type="ARBA" id="ARBA00022723"/>
    </source>
</evidence>
<protein>
    <recommendedName>
        <fullName evidence="18">Cytochrome P450</fullName>
    </recommendedName>
</protein>
<evidence type="ECO:0000256" key="8">
    <source>
        <dbReference type="ARBA" id="ARBA00022848"/>
    </source>
</evidence>
<keyword evidence="5 13" id="KW-0349">Heme</keyword>
<accession>A0A9D4SR25</accession>
<comment type="cofactor">
    <cofactor evidence="1 13">
        <name>heme</name>
        <dbReference type="ChEBI" id="CHEBI:30413"/>
    </cofactor>
</comment>
<evidence type="ECO:0008006" key="18">
    <source>
        <dbReference type="Google" id="ProtNLM"/>
    </source>
</evidence>
<keyword evidence="11 14" id="KW-0503">Monooxygenase</keyword>
<dbReference type="PANTHER" id="PTHR24292">
    <property type="entry name" value="CYTOCHROME P450"/>
    <property type="match status" value="1"/>
</dbReference>
<evidence type="ECO:0000313" key="16">
    <source>
        <dbReference type="EMBL" id="KAH7943464.1"/>
    </source>
</evidence>
<keyword evidence="12" id="KW-0472">Membrane</keyword>
<gene>
    <name evidence="16" type="ORF">HPB52_008749</name>
</gene>
<keyword evidence="17" id="KW-1185">Reference proteome</keyword>
<evidence type="ECO:0000256" key="15">
    <source>
        <dbReference type="SAM" id="MobiDB-lite"/>
    </source>
</evidence>
<dbReference type="PROSITE" id="PS00086">
    <property type="entry name" value="CYTOCHROME_P450"/>
    <property type="match status" value="1"/>
</dbReference>
<dbReference type="InterPro" id="IPR002401">
    <property type="entry name" value="Cyt_P450_E_grp-I"/>
</dbReference>
<dbReference type="PRINTS" id="PR00385">
    <property type="entry name" value="P450"/>
</dbReference>
<dbReference type="Gene3D" id="1.10.630.10">
    <property type="entry name" value="Cytochrome P450"/>
    <property type="match status" value="1"/>
</dbReference>
<feature type="binding site" description="axial binding residue" evidence="13">
    <location>
        <position position="121"/>
    </location>
    <ligand>
        <name>heme</name>
        <dbReference type="ChEBI" id="CHEBI:30413"/>
    </ligand>
    <ligandPart>
        <name>Fe</name>
        <dbReference type="ChEBI" id="CHEBI:18248"/>
    </ligandPart>
</feature>
<comment type="subcellular location">
    <subcellularLocation>
        <location evidence="3">Endoplasmic reticulum membrane</location>
        <topology evidence="3">Peripheral membrane protein</topology>
    </subcellularLocation>
    <subcellularLocation>
        <location evidence="2">Microsome membrane</location>
        <topology evidence="2">Peripheral membrane protein</topology>
    </subcellularLocation>
</comment>
<evidence type="ECO:0000256" key="11">
    <source>
        <dbReference type="ARBA" id="ARBA00023033"/>
    </source>
</evidence>
<evidence type="ECO:0000313" key="17">
    <source>
        <dbReference type="Proteomes" id="UP000821837"/>
    </source>
</evidence>
<dbReference type="PANTHER" id="PTHR24292:SF102">
    <property type="entry name" value="CYTOCHROME P450 FAMILY-RELATED"/>
    <property type="match status" value="1"/>
</dbReference>
<evidence type="ECO:0000256" key="2">
    <source>
        <dbReference type="ARBA" id="ARBA00004174"/>
    </source>
</evidence>
<feature type="region of interest" description="Disordered" evidence="15">
    <location>
        <begin position="1"/>
        <end position="22"/>
    </location>
</feature>
<dbReference type="GO" id="GO:0005789">
    <property type="term" value="C:endoplasmic reticulum membrane"/>
    <property type="evidence" value="ECO:0007669"/>
    <property type="project" value="UniProtKB-SubCell"/>
</dbReference>
<dbReference type="GO" id="GO:0004497">
    <property type="term" value="F:monooxygenase activity"/>
    <property type="evidence" value="ECO:0007669"/>
    <property type="project" value="UniProtKB-KW"/>
</dbReference>
<proteinExistence type="inferred from homology"/>
<keyword evidence="10 13" id="KW-0408">Iron</keyword>
<dbReference type="VEuPathDB" id="VectorBase:RSAN_034681"/>
<name>A0A9D4SR25_RHISA</name>
<dbReference type="SUPFAM" id="SSF48264">
    <property type="entry name" value="Cytochrome P450"/>
    <property type="match status" value="1"/>
</dbReference>
<sequence>MIYMDHRADVSQTSSNADAVNKELDEDDVMQLQRLDMVVREGLRLYPTIPINVMRECMEDTTILGQFIPAGTSIFAPPWHIHRNADIWPEPDRFLPERFSPEHRDNVASSYYPFGLGPRTCVAHRLAMVTLKTALYRIVRNFDISLAEDLADPLPVCVHNIVLNPAVAIKLKVTRTNI</sequence>
<evidence type="ECO:0000256" key="10">
    <source>
        <dbReference type="ARBA" id="ARBA00023004"/>
    </source>
</evidence>
<dbReference type="InterPro" id="IPR050476">
    <property type="entry name" value="Insect_CytP450_Detox"/>
</dbReference>
<dbReference type="AlphaFoldDB" id="A0A9D4SR25"/>
<dbReference type="InterPro" id="IPR036396">
    <property type="entry name" value="Cyt_P450_sf"/>
</dbReference>
<keyword evidence="6 13" id="KW-0479">Metal-binding</keyword>
<dbReference type="Proteomes" id="UP000821837">
    <property type="component" value="Unassembled WGS sequence"/>
</dbReference>
<reference evidence="16" key="1">
    <citation type="journal article" date="2020" name="Cell">
        <title>Large-Scale Comparative Analyses of Tick Genomes Elucidate Their Genetic Diversity and Vector Capacities.</title>
        <authorList>
            <consortium name="Tick Genome and Microbiome Consortium (TIGMIC)"/>
            <person name="Jia N."/>
            <person name="Wang J."/>
            <person name="Shi W."/>
            <person name="Du L."/>
            <person name="Sun Y."/>
            <person name="Zhan W."/>
            <person name="Jiang J.F."/>
            <person name="Wang Q."/>
            <person name="Zhang B."/>
            <person name="Ji P."/>
            <person name="Bell-Sakyi L."/>
            <person name="Cui X.M."/>
            <person name="Yuan T.T."/>
            <person name="Jiang B.G."/>
            <person name="Yang W.F."/>
            <person name="Lam T.T."/>
            <person name="Chang Q.C."/>
            <person name="Ding S.J."/>
            <person name="Wang X.J."/>
            <person name="Zhu J.G."/>
            <person name="Ruan X.D."/>
            <person name="Zhao L."/>
            <person name="Wei J.T."/>
            <person name="Ye R.Z."/>
            <person name="Que T.C."/>
            <person name="Du C.H."/>
            <person name="Zhou Y.H."/>
            <person name="Cheng J.X."/>
            <person name="Dai P.F."/>
            <person name="Guo W.B."/>
            <person name="Han X.H."/>
            <person name="Huang E.J."/>
            <person name="Li L.F."/>
            <person name="Wei W."/>
            <person name="Gao Y.C."/>
            <person name="Liu J.Z."/>
            <person name="Shao H.Z."/>
            <person name="Wang X."/>
            <person name="Wang C.C."/>
            <person name="Yang T.C."/>
            <person name="Huo Q.B."/>
            <person name="Li W."/>
            <person name="Chen H.Y."/>
            <person name="Chen S.E."/>
            <person name="Zhou L.G."/>
            <person name="Ni X.B."/>
            <person name="Tian J.H."/>
            <person name="Sheng Y."/>
            <person name="Liu T."/>
            <person name="Pan Y.S."/>
            <person name="Xia L.Y."/>
            <person name="Li J."/>
            <person name="Zhao F."/>
            <person name="Cao W.C."/>
        </authorList>
    </citation>
    <scope>NUCLEOTIDE SEQUENCE</scope>
    <source>
        <strain evidence="16">Rsan-2018</strain>
    </source>
</reference>
<evidence type="ECO:0000256" key="5">
    <source>
        <dbReference type="ARBA" id="ARBA00022617"/>
    </source>
</evidence>
<comment type="similarity">
    <text evidence="4 14">Belongs to the cytochrome P450 family.</text>
</comment>
<dbReference type="Pfam" id="PF00067">
    <property type="entry name" value="p450"/>
    <property type="match status" value="1"/>
</dbReference>
<evidence type="ECO:0000256" key="13">
    <source>
        <dbReference type="PIRSR" id="PIRSR602401-1"/>
    </source>
</evidence>
<evidence type="ECO:0000256" key="3">
    <source>
        <dbReference type="ARBA" id="ARBA00004406"/>
    </source>
</evidence>
<keyword evidence="7" id="KW-0256">Endoplasmic reticulum</keyword>
<dbReference type="InterPro" id="IPR017972">
    <property type="entry name" value="Cyt_P450_CS"/>
</dbReference>
<comment type="caution">
    <text evidence="16">The sequence shown here is derived from an EMBL/GenBank/DDBJ whole genome shotgun (WGS) entry which is preliminary data.</text>
</comment>
<reference evidence="16" key="2">
    <citation type="submission" date="2021-09" db="EMBL/GenBank/DDBJ databases">
        <authorList>
            <person name="Jia N."/>
            <person name="Wang J."/>
            <person name="Shi W."/>
            <person name="Du L."/>
            <person name="Sun Y."/>
            <person name="Zhan W."/>
            <person name="Jiang J."/>
            <person name="Wang Q."/>
            <person name="Zhang B."/>
            <person name="Ji P."/>
            <person name="Sakyi L.B."/>
            <person name="Cui X."/>
            <person name="Yuan T."/>
            <person name="Jiang B."/>
            <person name="Yang W."/>
            <person name="Lam T.T.-Y."/>
            <person name="Chang Q."/>
            <person name="Ding S."/>
            <person name="Wang X."/>
            <person name="Zhu J."/>
            <person name="Ruan X."/>
            <person name="Zhao L."/>
            <person name="Wei J."/>
            <person name="Que T."/>
            <person name="Du C."/>
            <person name="Cheng J."/>
            <person name="Dai P."/>
            <person name="Han X."/>
            <person name="Huang E."/>
            <person name="Gao Y."/>
            <person name="Liu J."/>
            <person name="Shao H."/>
            <person name="Ye R."/>
            <person name="Li L."/>
            <person name="Wei W."/>
            <person name="Wang X."/>
            <person name="Wang C."/>
            <person name="Huo Q."/>
            <person name="Li W."/>
            <person name="Guo W."/>
            <person name="Chen H."/>
            <person name="Chen S."/>
            <person name="Zhou L."/>
            <person name="Zhou L."/>
            <person name="Ni X."/>
            <person name="Tian J."/>
            <person name="Zhou Y."/>
            <person name="Sheng Y."/>
            <person name="Liu T."/>
            <person name="Pan Y."/>
            <person name="Xia L."/>
            <person name="Li J."/>
            <person name="Zhao F."/>
            <person name="Cao W."/>
        </authorList>
    </citation>
    <scope>NUCLEOTIDE SEQUENCE</scope>
    <source>
        <strain evidence="16">Rsan-2018</strain>
        <tissue evidence="16">Larvae</tissue>
    </source>
</reference>
<evidence type="ECO:0000256" key="7">
    <source>
        <dbReference type="ARBA" id="ARBA00022824"/>
    </source>
</evidence>
<keyword evidence="9 14" id="KW-0560">Oxidoreductase</keyword>
<dbReference type="PRINTS" id="PR00463">
    <property type="entry name" value="EP450I"/>
</dbReference>
<evidence type="ECO:0000256" key="9">
    <source>
        <dbReference type="ARBA" id="ARBA00023002"/>
    </source>
</evidence>
<evidence type="ECO:0000256" key="4">
    <source>
        <dbReference type="ARBA" id="ARBA00010617"/>
    </source>
</evidence>